<name>A0A8S1SQB7_9CILI</name>
<dbReference type="AlphaFoldDB" id="A0A8S1SQB7"/>
<sequence length="57" mass="7140">MKRRYINCLILQQDFEHRFLSKQLMNYEDLLKEEELLQEICRSKFGRVREDYGREDI</sequence>
<evidence type="ECO:0000313" key="1">
    <source>
        <dbReference type="EMBL" id="CAD8141357.1"/>
    </source>
</evidence>
<accession>A0A8S1SQB7</accession>
<organism evidence="1 2">
    <name type="scientific">Paramecium pentaurelia</name>
    <dbReference type="NCBI Taxonomy" id="43138"/>
    <lineage>
        <taxon>Eukaryota</taxon>
        <taxon>Sar</taxon>
        <taxon>Alveolata</taxon>
        <taxon>Ciliophora</taxon>
        <taxon>Intramacronucleata</taxon>
        <taxon>Oligohymenophorea</taxon>
        <taxon>Peniculida</taxon>
        <taxon>Parameciidae</taxon>
        <taxon>Paramecium</taxon>
    </lineage>
</organism>
<gene>
    <name evidence="1" type="ORF">PPENT_87.1.T0100073</name>
</gene>
<evidence type="ECO:0000313" key="2">
    <source>
        <dbReference type="Proteomes" id="UP000689195"/>
    </source>
</evidence>
<keyword evidence="2" id="KW-1185">Reference proteome</keyword>
<reference evidence="1" key="1">
    <citation type="submission" date="2021-01" db="EMBL/GenBank/DDBJ databases">
        <authorList>
            <consortium name="Genoscope - CEA"/>
            <person name="William W."/>
        </authorList>
    </citation>
    <scope>NUCLEOTIDE SEQUENCE</scope>
</reference>
<dbReference type="EMBL" id="CAJJDO010000010">
    <property type="protein sequence ID" value="CAD8141357.1"/>
    <property type="molecule type" value="Genomic_DNA"/>
</dbReference>
<comment type="caution">
    <text evidence="1">The sequence shown here is derived from an EMBL/GenBank/DDBJ whole genome shotgun (WGS) entry which is preliminary data.</text>
</comment>
<protein>
    <submittedName>
        <fullName evidence="1">Uncharacterized protein</fullName>
    </submittedName>
</protein>
<proteinExistence type="predicted"/>
<dbReference type="Proteomes" id="UP000689195">
    <property type="component" value="Unassembled WGS sequence"/>
</dbReference>